<organism evidence="2 3">
    <name type="scientific">Nitrospira moscoviensis</name>
    <dbReference type="NCBI Taxonomy" id="42253"/>
    <lineage>
        <taxon>Bacteria</taxon>
        <taxon>Pseudomonadati</taxon>
        <taxon>Nitrospirota</taxon>
        <taxon>Nitrospiria</taxon>
        <taxon>Nitrospirales</taxon>
        <taxon>Nitrospiraceae</taxon>
        <taxon>Nitrospira</taxon>
    </lineage>
</organism>
<evidence type="ECO:0000259" key="1">
    <source>
        <dbReference type="Pfam" id="PF06114"/>
    </source>
</evidence>
<sequence length="92" mass="11038">MGTMLKERKTMLRIPSRVVLPFGYRISVRQLSDAEMDRRDPNADGIWDDENKIIYIRRRLPVTRRRYILAHELGHAWLDWQHRYLDDGKAST</sequence>
<evidence type="ECO:0000313" key="3">
    <source>
        <dbReference type="Proteomes" id="UP000069205"/>
    </source>
</evidence>
<protein>
    <recommendedName>
        <fullName evidence="1">IrrE N-terminal-like domain-containing protein</fullName>
    </recommendedName>
</protein>
<dbReference type="Proteomes" id="UP000069205">
    <property type="component" value="Chromosome"/>
</dbReference>
<dbReference type="OrthoDB" id="9793864at2"/>
<evidence type="ECO:0000313" key="2">
    <source>
        <dbReference type="EMBL" id="ALA60789.1"/>
    </source>
</evidence>
<dbReference type="InterPro" id="IPR010359">
    <property type="entry name" value="IrrE_HExxH"/>
</dbReference>
<dbReference type="Pfam" id="PF06114">
    <property type="entry name" value="Peptidase_M78"/>
    <property type="match status" value="1"/>
</dbReference>
<dbReference type="AlphaFoldDB" id="A0A0K2GIU4"/>
<keyword evidence="3" id="KW-1185">Reference proteome</keyword>
<gene>
    <name evidence="2" type="ORF">NITMOv2_4414</name>
</gene>
<dbReference type="PATRIC" id="fig|42253.5.peg.4355"/>
<reference evidence="2 3" key="1">
    <citation type="journal article" date="2015" name="Proc. Natl. Acad. Sci. U.S.A.">
        <title>Expanded metabolic versatility of ubiquitous nitrite-oxidizing bacteria from the genus Nitrospira.</title>
        <authorList>
            <person name="Koch H."/>
            <person name="Lucker S."/>
            <person name="Albertsen M."/>
            <person name="Kitzinger K."/>
            <person name="Herbold C."/>
            <person name="Spieck E."/>
            <person name="Nielsen P.H."/>
            <person name="Wagner M."/>
            <person name="Daims H."/>
        </authorList>
    </citation>
    <scope>NUCLEOTIDE SEQUENCE [LARGE SCALE GENOMIC DNA]</scope>
    <source>
        <strain evidence="2 3">NSP M-1</strain>
    </source>
</reference>
<dbReference type="RefSeq" id="WP_053381590.1">
    <property type="nucleotide sequence ID" value="NZ_CP011801.1"/>
</dbReference>
<dbReference type="EMBL" id="CP011801">
    <property type="protein sequence ID" value="ALA60789.1"/>
    <property type="molecule type" value="Genomic_DNA"/>
</dbReference>
<name>A0A0K2GIU4_NITMO</name>
<proteinExistence type="predicted"/>
<accession>A0A0K2GIU4</accession>
<feature type="domain" description="IrrE N-terminal-like" evidence="1">
    <location>
        <begin position="45"/>
        <end position="79"/>
    </location>
</feature>
<dbReference type="KEGG" id="nmv:NITMOv2_4414"/>
<dbReference type="Gene3D" id="1.10.10.2910">
    <property type="match status" value="1"/>
</dbReference>